<evidence type="ECO:0000313" key="4">
    <source>
        <dbReference type="Proteomes" id="UP001195769"/>
    </source>
</evidence>
<gene>
    <name evidence="3" type="ORF">F5891DRAFT_1243081</name>
</gene>
<comment type="caution">
    <text evidence="3">The sequence shown here is derived from an EMBL/GenBank/DDBJ whole genome shotgun (WGS) entry which is preliminary data.</text>
</comment>
<dbReference type="InterPro" id="IPR027417">
    <property type="entry name" value="P-loop_NTPase"/>
</dbReference>
<protein>
    <recommendedName>
        <fullName evidence="2">Nephrocystin 3-like N-terminal domain-containing protein</fullName>
    </recommendedName>
</protein>
<dbReference type="InterPro" id="IPR056884">
    <property type="entry name" value="NPHP3-like_N"/>
</dbReference>
<reference evidence="3" key="1">
    <citation type="journal article" date="2020" name="New Phytol.">
        <title>Comparative genomics reveals dynamic genome evolution in host specialist ectomycorrhizal fungi.</title>
        <authorList>
            <person name="Lofgren L.A."/>
            <person name="Nguyen N.H."/>
            <person name="Vilgalys R."/>
            <person name="Ruytinx J."/>
            <person name="Liao H.L."/>
            <person name="Branco S."/>
            <person name="Kuo A."/>
            <person name="LaButti K."/>
            <person name="Lipzen A."/>
            <person name="Andreopoulos W."/>
            <person name="Pangilinan J."/>
            <person name="Riley R."/>
            <person name="Hundley H."/>
            <person name="Na H."/>
            <person name="Barry K."/>
            <person name="Grigoriev I.V."/>
            <person name="Stajich J.E."/>
            <person name="Kennedy P.G."/>
        </authorList>
    </citation>
    <scope>NUCLEOTIDE SEQUENCE</scope>
    <source>
        <strain evidence="3">FC203</strain>
    </source>
</reference>
<dbReference type="PANTHER" id="PTHR10039">
    <property type="entry name" value="AMELOGENIN"/>
    <property type="match status" value="1"/>
</dbReference>
<dbReference type="GeneID" id="64664055"/>
<organism evidence="3 4">
    <name type="scientific">Suillus fuscotomentosus</name>
    <dbReference type="NCBI Taxonomy" id="1912939"/>
    <lineage>
        <taxon>Eukaryota</taxon>
        <taxon>Fungi</taxon>
        <taxon>Dikarya</taxon>
        <taxon>Basidiomycota</taxon>
        <taxon>Agaricomycotina</taxon>
        <taxon>Agaricomycetes</taxon>
        <taxon>Agaricomycetidae</taxon>
        <taxon>Boletales</taxon>
        <taxon>Suillineae</taxon>
        <taxon>Suillaceae</taxon>
        <taxon>Suillus</taxon>
    </lineage>
</organism>
<dbReference type="Gene3D" id="3.40.50.300">
    <property type="entry name" value="P-loop containing nucleotide triphosphate hydrolases"/>
    <property type="match status" value="1"/>
</dbReference>
<accession>A0AAD4E062</accession>
<proteinExistence type="predicted"/>
<dbReference type="Pfam" id="PF24883">
    <property type="entry name" value="NPHP3_N"/>
    <property type="match status" value="1"/>
</dbReference>
<evidence type="ECO:0000256" key="1">
    <source>
        <dbReference type="ARBA" id="ARBA00022737"/>
    </source>
</evidence>
<dbReference type="SUPFAM" id="SSF52540">
    <property type="entry name" value="P-loop containing nucleoside triphosphate hydrolases"/>
    <property type="match status" value="1"/>
</dbReference>
<dbReference type="AlphaFoldDB" id="A0AAD4E062"/>
<sequence>MRNELLGTVDSGRDSLSALVDTTYMYLDLSQALTLSFPTMDFMHISTSSSNDAWRSLCNVVEHSGIFDSDKRQPHLRCMENTRVKLWSSLRRLLHRRDQTNVWLNGCAGIEKTSIAFTVAEEFKRAGRLAATFFFSHKHAQIAGKIIPTIAYQLALTFPCIRGDIIQAIEKDEFLLSSEKSRVDQMRELVINPLHTLRFRQERPYVIIIDALDECFSCQEAARLARLFVEMLSGTNLPTIHLIFTSRPDAHIRAAMPPGVCQISLTIRDSFIVQDVHFFLRASLDNIRTSRPDIFGRPPKPWPSEAEFETLASRTCGLFVNAAMVVNFLSPAGQCPQQRLDLLLRQKSRFCVVIDRDINELYRQIITTSENPALYCRMLASIRLMQPLPLRDLQELFHADKESLGVMLEAFSPVISNPPDGVGNVEIYHASLHDFMKDPFCSAELYVSNARAHEYLACRCIDLLTRTEPAYGAVARNAHRYAHFWWGTHLSSAYPSSELRHLLARFKKEDLKRLVAVAEQDQSLGPLIFNLHEANNACFSWKWIRSLSDIVVAWRIVKASRKVYREVKKSNTNVTNT</sequence>
<evidence type="ECO:0000313" key="3">
    <source>
        <dbReference type="EMBL" id="KAG1897187.1"/>
    </source>
</evidence>
<dbReference type="EMBL" id="JABBWK010000048">
    <property type="protein sequence ID" value="KAG1897187.1"/>
    <property type="molecule type" value="Genomic_DNA"/>
</dbReference>
<dbReference type="RefSeq" id="XP_041222763.1">
    <property type="nucleotide sequence ID" value="XM_041369757.1"/>
</dbReference>
<keyword evidence="1" id="KW-0677">Repeat</keyword>
<name>A0AAD4E062_9AGAM</name>
<evidence type="ECO:0000259" key="2">
    <source>
        <dbReference type="Pfam" id="PF24883"/>
    </source>
</evidence>
<dbReference type="Proteomes" id="UP001195769">
    <property type="component" value="Unassembled WGS sequence"/>
</dbReference>
<feature type="domain" description="Nephrocystin 3-like N-terminal" evidence="2">
    <location>
        <begin position="95"/>
        <end position="247"/>
    </location>
</feature>
<keyword evidence="4" id="KW-1185">Reference proteome</keyword>